<comment type="caution">
    <text evidence="3">The sequence shown here is derived from an EMBL/GenBank/DDBJ whole genome shotgun (WGS) entry which is preliminary data.</text>
</comment>
<gene>
    <name evidence="3" type="ORF">C4S77_08425</name>
</gene>
<dbReference type="EMBL" id="PSZM01000041">
    <property type="protein sequence ID" value="PQL91275.1"/>
    <property type="molecule type" value="Genomic_DNA"/>
</dbReference>
<dbReference type="OrthoDB" id="9765204at2"/>
<dbReference type="Proteomes" id="UP000238042">
    <property type="component" value="Unassembled WGS sequence"/>
</dbReference>
<evidence type="ECO:0000256" key="1">
    <source>
        <dbReference type="ARBA" id="ARBA00022737"/>
    </source>
</evidence>
<proteinExistence type="predicted"/>
<dbReference type="NCBIfam" id="TIGR03696">
    <property type="entry name" value="Rhs_assc_core"/>
    <property type="match status" value="1"/>
</dbReference>
<dbReference type="PANTHER" id="PTHR32305">
    <property type="match status" value="1"/>
</dbReference>
<protein>
    <recommendedName>
        <fullName evidence="2">Teneurin-like YD-shell domain-containing protein</fullName>
    </recommendedName>
</protein>
<dbReference type="Pfam" id="PF25023">
    <property type="entry name" value="TEN_YD-shell"/>
    <property type="match status" value="1"/>
</dbReference>
<evidence type="ECO:0000313" key="3">
    <source>
        <dbReference type="EMBL" id="PQL91275.1"/>
    </source>
</evidence>
<feature type="domain" description="Teneurin-like YD-shell" evidence="2">
    <location>
        <begin position="49"/>
        <end position="130"/>
    </location>
</feature>
<name>A0A2S8A9M0_9FLAO</name>
<evidence type="ECO:0000313" key="4">
    <source>
        <dbReference type="Proteomes" id="UP000238042"/>
    </source>
</evidence>
<dbReference type="InterPro" id="IPR056823">
    <property type="entry name" value="TEN-like_YD-shell"/>
</dbReference>
<dbReference type="InterPro" id="IPR022385">
    <property type="entry name" value="Rhs_assc_core"/>
</dbReference>
<evidence type="ECO:0000259" key="2">
    <source>
        <dbReference type="Pfam" id="PF25023"/>
    </source>
</evidence>
<dbReference type="PANTHER" id="PTHR32305:SF15">
    <property type="entry name" value="PROTEIN RHSA-RELATED"/>
    <property type="match status" value="1"/>
</dbReference>
<sequence length="371" mass="42581">MFKAYFEVLYHGKDHNDYVNGAVFCCAGKGKKLQTYGGGIGKVNEEYEKMQYYNHADHLGSSSYITNLDAQIVQHVEYVSFGEVFIEERNQSWNNPYLFNGKELDEETGLYYYGARYYNKRESVWLSTDPLSGYNPILEDEHYIDGEHNEGVYNSFNLNTYGYCYQNPVLLVDPNGKQVVAVFNKSTNLLAIIPDKSKINPKLSYKFVSAKEYSKLTGKDKKQYNYGILIKNVFTGGLAENGEVTRDPNRPQQRAIPNGTYDILDNNADTKHKDWFRLDKQDHNRYNDRDDTNGRDGFRLHLGVESWGCVTADISVEDRKEEWSIIKGAIEGTTTTTVPEKRGRQKWNPFSKLTNYGTLTVKGDDKVPEKK</sequence>
<accession>A0A2S8A9M0</accession>
<dbReference type="InterPro" id="IPR050708">
    <property type="entry name" value="T6SS_VgrG/RHS"/>
</dbReference>
<reference evidence="3 4" key="1">
    <citation type="submission" date="2018-02" db="EMBL/GenBank/DDBJ databases">
        <title>Genome sequences of Apibacter spp., gut symbionts of Asian honey bees.</title>
        <authorList>
            <person name="Kwong W.K."/>
            <person name="Steele M.I."/>
            <person name="Moran N.A."/>
        </authorList>
    </citation>
    <scope>NUCLEOTIDE SEQUENCE [LARGE SCALE GENOMIC DNA]</scope>
    <source>
        <strain evidence="4">wkB301</strain>
    </source>
</reference>
<dbReference type="AlphaFoldDB" id="A0A2S8A9M0"/>
<dbReference type="RefSeq" id="WP_105247167.1">
    <property type="nucleotide sequence ID" value="NZ_PSZM01000041.1"/>
</dbReference>
<organism evidence="3 4">
    <name type="scientific">Apibacter adventoris</name>
    <dbReference type="NCBI Taxonomy" id="1679466"/>
    <lineage>
        <taxon>Bacteria</taxon>
        <taxon>Pseudomonadati</taxon>
        <taxon>Bacteroidota</taxon>
        <taxon>Flavobacteriia</taxon>
        <taxon>Flavobacteriales</taxon>
        <taxon>Weeksellaceae</taxon>
        <taxon>Apibacter</taxon>
    </lineage>
</organism>
<dbReference type="Gene3D" id="2.180.10.10">
    <property type="entry name" value="RHS repeat-associated core"/>
    <property type="match status" value="1"/>
</dbReference>
<keyword evidence="4" id="KW-1185">Reference proteome</keyword>
<keyword evidence="1" id="KW-0677">Repeat</keyword>